<dbReference type="EMBL" id="AP019791">
    <property type="protein sequence ID" value="BBL80625.1"/>
    <property type="molecule type" value="Genomic_DNA"/>
</dbReference>
<dbReference type="Proteomes" id="UP000318065">
    <property type="component" value="Chromosome"/>
</dbReference>
<proteinExistence type="inferred from homology"/>
<feature type="domain" description="NAD-dependent epimerase/dehydratase" evidence="2">
    <location>
        <begin position="3"/>
        <end position="235"/>
    </location>
</feature>
<dbReference type="Gene3D" id="3.90.25.10">
    <property type="entry name" value="UDP-galactose 4-epimerase, domain 1"/>
    <property type="match status" value="1"/>
</dbReference>
<sequence>MRVLVTGGAGFIGSHVAEQLLSRGHEVAVLDNLSTGKRENVPPGARFYEADVRDGCAGVFEDFRPEAIAHQAAQMDVRRSVAEPDFDAEVNVIGTVRLLEACVRGGVRRFVFASTGGAIYGEQEEFPATERHPEYPISPYGVSKLAGERYLHYYNAQYGLPYAALRYSNVYGPRQDPHGEAGVVAIFCGKLAAGERATINGTGEQTRDYVYVGDVARANVLALENEIPPGAYNIGTGIETSVNELYERLRRLAGRQDLDPEHGPAKPGEQQRSCVDPSLAGRVMGWRPEVDLDAGLKETLRFFGAL</sequence>
<evidence type="ECO:0000256" key="1">
    <source>
        <dbReference type="ARBA" id="ARBA00007637"/>
    </source>
</evidence>
<dbReference type="InterPro" id="IPR001509">
    <property type="entry name" value="Epimerase_deHydtase"/>
</dbReference>
<dbReference type="InterPro" id="IPR036291">
    <property type="entry name" value="NAD(P)-bd_dom_sf"/>
</dbReference>
<dbReference type="Pfam" id="PF01370">
    <property type="entry name" value="Epimerase"/>
    <property type="match status" value="1"/>
</dbReference>
<dbReference type="OrthoDB" id="9801785at2"/>
<name>A0A510HMR7_9ACTN</name>
<protein>
    <submittedName>
        <fullName evidence="3">UDP-glucose 4-epimerase</fullName>
    </submittedName>
</protein>
<reference evidence="3" key="1">
    <citation type="journal article" date="2019" name="Microbiol. Resour. Announc.">
        <title>Complete Genome Sequence of Rubrobacter xylanophilus Strain AA3-22, Isolated from Arima Onsen in Japan.</title>
        <authorList>
            <person name="Tomariguchi N."/>
            <person name="Miyazaki K."/>
        </authorList>
    </citation>
    <scope>NUCLEOTIDE SEQUENCE [LARGE SCALE GENOMIC DNA]</scope>
    <source>
        <strain evidence="3">AA3-22</strain>
    </source>
</reference>
<dbReference type="RefSeq" id="WP_143528613.1">
    <property type="nucleotide sequence ID" value="NZ_AP019791.1"/>
</dbReference>
<evidence type="ECO:0000259" key="2">
    <source>
        <dbReference type="Pfam" id="PF01370"/>
    </source>
</evidence>
<dbReference type="SUPFAM" id="SSF51735">
    <property type="entry name" value="NAD(P)-binding Rossmann-fold domains"/>
    <property type="match status" value="1"/>
</dbReference>
<dbReference type="PANTHER" id="PTHR43000">
    <property type="entry name" value="DTDP-D-GLUCOSE 4,6-DEHYDRATASE-RELATED"/>
    <property type="match status" value="1"/>
</dbReference>
<dbReference type="CDD" id="cd05256">
    <property type="entry name" value="UDP_AE_SDR_e"/>
    <property type="match status" value="1"/>
</dbReference>
<evidence type="ECO:0000313" key="4">
    <source>
        <dbReference type="Proteomes" id="UP000318065"/>
    </source>
</evidence>
<evidence type="ECO:0000313" key="3">
    <source>
        <dbReference type="EMBL" id="BBL80625.1"/>
    </source>
</evidence>
<accession>A0A510HMR7</accession>
<dbReference type="AlphaFoldDB" id="A0A510HMR7"/>
<comment type="similarity">
    <text evidence="1">Belongs to the NAD(P)-dependent epimerase/dehydratase family.</text>
</comment>
<keyword evidence="4" id="KW-1185">Reference proteome</keyword>
<gene>
    <name evidence="3" type="ORF">RxyAA322_24790</name>
</gene>
<dbReference type="Gene3D" id="3.40.50.720">
    <property type="entry name" value="NAD(P)-binding Rossmann-like Domain"/>
    <property type="match status" value="1"/>
</dbReference>
<organism evidence="3 4">
    <name type="scientific">Rubrobacter xylanophilus</name>
    <dbReference type="NCBI Taxonomy" id="49319"/>
    <lineage>
        <taxon>Bacteria</taxon>
        <taxon>Bacillati</taxon>
        <taxon>Actinomycetota</taxon>
        <taxon>Rubrobacteria</taxon>
        <taxon>Rubrobacterales</taxon>
        <taxon>Rubrobacteraceae</taxon>
        <taxon>Rubrobacter</taxon>
    </lineage>
</organism>